<accession>A0ABZ3EA47</accession>
<reference evidence="1 2" key="1">
    <citation type="journal article" date="2024" name="Pathogens">
        <title>Staphylococcus hsinchuensis sp. nov., Isolated from Soymilk.</title>
        <authorList>
            <person name="Wang Y.T."/>
            <person name="Lin Y.C."/>
            <person name="Hsieh Y.H."/>
            <person name="Lin Y.T."/>
            <person name="Hamada M."/>
            <person name="Chen C.C."/>
            <person name="Liou J.S."/>
            <person name="Lee A.Y."/>
            <person name="Zhang W.L."/>
            <person name="Chen Y.T."/>
            <person name="Huang C.H."/>
        </authorList>
    </citation>
    <scope>NUCLEOTIDE SEQUENCE [LARGE SCALE GENOMIC DNA]</scope>
    <source>
        <strain evidence="1 2">H164</strain>
    </source>
</reference>
<protein>
    <recommendedName>
        <fullName evidence="3">Phage protein</fullName>
    </recommendedName>
</protein>
<dbReference type="EMBL" id="CP128355">
    <property type="protein sequence ID" value="XAF69618.1"/>
    <property type="molecule type" value="Genomic_DNA"/>
</dbReference>
<evidence type="ECO:0008006" key="3">
    <source>
        <dbReference type="Google" id="ProtNLM"/>
    </source>
</evidence>
<organism evidence="1 2">
    <name type="scientific">Staphylococcus hsinchuensis</name>
    <dbReference type="NCBI Taxonomy" id="3051183"/>
    <lineage>
        <taxon>Bacteria</taxon>
        <taxon>Bacillati</taxon>
        <taxon>Bacillota</taxon>
        <taxon>Bacilli</taxon>
        <taxon>Bacillales</taxon>
        <taxon>Staphylococcaceae</taxon>
        <taxon>Staphylococcus</taxon>
    </lineage>
</organism>
<keyword evidence="2" id="KW-1185">Reference proteome</keyword>
<proteinExistence type="predicted"/>
<dbReference type="Proteomes" id="UP001436297">
    <property type="component" value="Chromosome"/>
</dbReference>
<dbReference type="RefSeq" id="WP_342610252.1">
    <property type="nucleotide sequence ID" value="NZ_CP128355.1"/>
</dbReference>
<evidence type="ECO:0000313" key="1">
    <source>
        <dbReference type="EMBL" id="XAF69618.1"/>
    </source>
</evidence>
<sequence>MTKIVYKVVNPFNDKVTEKSYQKGDIIEDVADDRLDALYLGNNPYDKQYIVIKSIDDATKSELVDIAEKHKVEVSKQDTKAEMLKALVK</sequence>
<name>A0ABZ3EA47_9STAP</name>
<gene>
    <name evidence="1" type="ORF">QQM35_05955</name>
</gene>
<evidence type="ECO:0000313" key="2">
    <source>
        <dbReference type="Proteomes" id="UP001436297"/>
    </source>
</evidence>